<dbReference type="InterPro" id="IPR000323">
    <property type="entry name" value="Cu2_ascorb_mOase_N"/>
</dbReference>
<dbReference type="Proteomes" id="UP000291343">
    <property type="component" value="Unassembled WGS sequence"/>
</dbReference>
<dbReference type="GO" id="GO:0005615">
    <property type="term" value="C:extracellular space"/>
    <property type="evidence" value="ECO:0007669"/>
    <property type="project" value="TreeGrafter"/>
</dbReference>
<dbReference type="Pfam" id="PF01082">
    <property type="entry name" value="Cu2_monooxygen"/>
    <property type="match status" value="1"/>
</dbReference>
<dbReference type="Gene3D" id="2.60.120.230">
    <property type="match status" value="1"/>
</dbReference>
<dbReference type="InterPro" id="IPR045266">
    <property type="entry name" value="DOH_DOMON"/>
</dbReference>
<comment type="caution">
    <text evidence="6">The sequence shown here is derived from an EMBL/GenBank/DDBJ whole genome shotgun (WGS) entry which is preliminary data.</text>
</comment>
<dbReference type="PRINTS" id="PR00767">
    <property type="entry name" value="DBMONOXGNASE"/>
</dbReference>
<dbReference type="PROSITE" id="PS50836">
    <property type="entry name" value="DOMON"/>
    <property type="match status" value="1"/>
</dbReference>
<dbReference type="InterPro" id="IPR005018">
    <property type="entry name" value="DOMON_domain"/>
</dbReference>
<dbReference type="InterPro" id="IPR000945">
    <property type="entry name" value="DBH-like"/>
</dbReference>
<dbReference type="STRING" id="195883.A0A482XJU2"/>
<gene>
    <name evidence="6" type="ORF">LSTR_LSTR008321</name>
</gene>
<proteinExistence type="inferred from homology"/>
<organism evidence="6 7">
    <name type="scientific">Laodelphax striatellus</name>
    <name type="common">Small brown planthopper</name>
    <name type="synonym">Delphax striatella</name>
    <dbReference type="NCBI Taxonomy" id="195883"/>
    <lineage>
        <taxon>Eukaryota</taxon>
        <taxon>Metazoa</taxon>
        <taxon>Ecdysozoa</taxon>
        <taxon>Arthropoda</taxon>
        <taxon>Hexapoda</taxon>
        <taxon>Insecta</taxon>
        <taxon>Pterygota</taxon>
        <taxon>Neoptera</taxon>
        <taxon>Paraneoptera</taxon>
        <taxon>Hemiptera</taxon>
        <taxon>Auchenorrhyncha</taxon>
        <taxon>Fulgoroidea</taxon>
        <taxon>Delphacidae</taxon>
        <taxon>Criomorphinae</taxon>
        <taxon>Laodelphax</taxon>
    </lineage>
</organism>
<dbReference type="AlphaFoldDB" id="A0A482XJU2"/>
<dbReference type="EMBL" id="QKKF02007569">
    <property type="protein sequence ID" value="RZF45944.1"/>
    <property type="molecule type" value="Genomic_DNA"/>
</dbReference>
<dbReference type="FunFam" id="2.60.120.230:FF:000001">
    <property type="entry name" value="Monooxygenase, DBH-like 1"/>
    <property type="match status" value="1"/>
</dbReference>
<keyword evidence="7" id="KW-1185">Reference proteome</keyword>
<dbReference type="PANTHER" id="PTHR10157:SF23">
    <property type="entry name" value="MOXD1 HOMOLOG 1"/>
    <property type="match status" value="1"/>
</dbReference>
<comment type="similarity">
    <text evidence="1">Belongs to the copper type II ascorbate-dependent monooxygenase family.</text>
</comment>
<accession>A0A482XJU2</accession>
<dbReference type="GO" id="GO:0006589">
    <property type="term" value="P:octopamine biosynthetic process"/>
    <property type="evidence" value="ECO:0007669"/>
    <property type="project" value="TreeGrafter"/>
</dbReference>
<evidence type="ECO:0000259" key="5">
    <source>
        <dbReference type="PROSITE" id="PS50836"/>
    </source>
</evidence>
<name>A0A482XJU2_LAOST</name>
<dbReference type="FunCoup" id="A0A482XJU2">
    <property type="interactions" value="17"/>
</dbReference>
<dbReference type="InterPro" id="IPR024548">
    <property type="entry name" value="Cu2_monoox_C"/>
</dbReference>
<sequence length="646" mass="73313">MFLKVLLVCALFQLTAVSTSSDNSFISTTDDDGTLQPASEWNHSLTLTDSTKLSWIPRDEDIVFRLETESRAAMVCLGFSTSDQVVGADVLVAWVDDVTGKVVVKDCHATHTALEVDLLQNFELIDGYKNRTHTTIVFKRVWDTCDKNDVILGPDTIRLLWAVHEKEDRNSLQTSTLKWHGKKWSLMKSVHLISPPAIRKPKETNVKHWDIKLDNFTVPDNMDTYYWCKIFKVPPLGKKHHMIGVGEFYHDVVGLPLAEDNRSTYFMLEIHYDNPTFSKVHDSSGLRLYYTENLREYDGGILISGVTVSPLHIIPPRQPQYKTAGYCDGSCTKLMLPARGIKVVSVSLHSHLAGRKIVLRHIRDGVELPAIAKDESYDFNYQQSRVIEEGIRVLPGDELITECIYETSNRTQPTHGGYSTKQEMCLALIVYYPRTPLASCLSMSPVEFFFKTFGVTEFYNYNMSTVEKMFLKLTENQVKKPQPKSTTAPSFPKFSDDDVFDDAANQAAILKLQQMADFTVEEVESGSLLGDLIIKESLEFANKTFTAHLQNIPWEEKMLTQRIQDALNHGKHMTFCRLNDDTLAMSSQIYNFPNFTELGSKSQNNESKCINEVDLQSQQRDESSSAFLFSAQFTTTILIIILVRLL</sequence>
<dbReference type="PANTHER" id="PTHR10157">
    <property type="entry name" value="DOPAMINE BETA HYDROXYLASE RELATED"/>
    <property type="match status" value="1"/>
</dbReference>
<dbReference type="GO" id="GO:0005507">
    <property type="term" value="F:copper ion binding"/>
    <property type="evidence" value="ECO:0007669"/>
    <property type="project" value="InterPro"/>
</dbReference>
<dbReference type="GO" id="GO:0042420">
    <property type="term" value="P:dopamine catabolic process"/>
    <property type="evidence" value="ECO:0007669"/>
    <property type="project" value="TreeGrafter"/>
</dbReference>
<dbReference type="InterPro" id="IPR008977">
    <property type="entry name" value="PHM/PNGase_F_dom_sf"/>
</dbReference>
<dbReference type="GO" id="GO:0030667">
    <property type="term" value="C:secretory granule membrane"/>
    <property type="evidence" value="ECO:0007669"/>
    <property type="project" value="TreeGrafter"/>
</dbReference>
<dbReference type="Pfam" id="PF03712">
    <property type="entry name" value="Cu2_monoox_C"/>
    <property type="match status" value="1"/>
</dbReference>
<evidence type="ECO:0000256" key="4">
    <source>
        <dbReference type="SAM" id="SignalP"/>
    </source>
</evidence>
<keyword evidence="2" id="KW-1015">Disulfide bond</keyword>
<evidence type="ECO:0000313" key="6">
    <source>
        <dbReference type="EMBL" id="RZF45944.1"/>
    </source>
</evidence>
<dbReference type="SUPFAM" id="SSF49742">
    <property type="entry name" value="PHM/PNGase F"/>
    <property type="match status" value="2"/>
</dbReference>
<evidence type="ECO:0000256" key="2">
    <source>
        <dbReference type="ARBA" id="ARBA00023157"/>
    </source>
</evidence>
<reference evidence="6 7" key="1">
    <citation type="journal article" date="2017" name="Gigascience">
        <title>Genome sequence of the small brown planthopper, Laodelphax striatellus.</title>
        <authorList>
            <person name="Zhu J."/>
            <person name="Jiang F."/>
            <person name="Wang X."/>
            <person name="Yang P."/>
            <person name="Bao Y."/>
            <person name="Zhao W."/>
            <person name="Wang W."/>
            <person name="Lu H."/>
            <person name="Wang Q."/>
            <person name="Cui N."/>
            <person name="Li J."/>
            <person name="Chen X."/>
            <person name="Luo L."/>
            <person name="Yu J."/>
            <person name="Kang L."/>
            <person name="Cui F."/>
        </authorList>
    </citation>
    <scope>NUCLEOTIDE SEQUENCE [LARGE SCALE GENOMIC DNA]</scope>
    <source>
        <strain evidence="6">Lst14</strain>
    </source>
</reference>
<evidence type="ECO:0000256" key="1">
    <source>
        <dbReference type="ARBA" id="ARBA00010676"/>
    </source>
</evidence>
<keyword evidence="3" id="KW-0325">Glycoprotein</keyword>
<dbReference type="SMART" id="SM00664">
    <property type="entry name" value="DoH"/>
    <property type="match status" value="1"/>
</dbReference>
<dbReference type="GO" id="GO:0004500">
    <property type="term" value="F:dopamine beta-monooxygenase activity"/>
    <property type="evidence" value="ECO:0007669"/>
    <property type="project" value="InterPro"/>
</dbReference>
<dbReference type="CDD" id="cd09631">
    <property type="entry name" value="DOMON_DOH"/>
    <property type="match status" value="1"/>
</dbReference>
<dbReference type="Gene3D" id="2.60.120.310">
    <property type="entry name" value="Copper type II, ascorbate-dependent monooxygenase, N-terminal domain"/>
    <property type="match status" value="2"/>
</dbReference>
<dbReference type="OrthoDB" id="10003276at2759"/>
<protein>
    <recommendedName>
        <fullName evidence="5">DOMON domain-containing protein</fullName>
    </recommendedName>
</protein>
<dbReference type="InterPro" id="IPR036939">
    <property type="entry name" value="Cu2_ascorb_mOase_N_sf"/>
</dbReference>
<dbReference type="Pfam" id="PF03351">
    <property type="entry name" value="DOMON"/>
    <property type="match status" value="1"/>
</dbReference>
<dbReference type="InParanoid" id="A0A482XJU2"/>
<dbReference type="InterPro" id="IPR028460">
    <property type="entry name" value="Tbh/DBH"/>
</dbReference>
<feature type="domain" description="DOMON" evidence="5">
    <location>
        <begin position="49"/>
        <end position="164"/>
    </location>
</feature>
<dbReference type="InterPro" id="IPR014784">
    <property type="entry name" value="Cu2_ascorb_mOase-like_C"/>
</dbReference>
<dbReference type="SMR" id="A0A482XJU2"/>
<dbReference type="GO" id="GO:0042421">
    <property type="term" value="P:norepinephrine biosynthetic process"/>
    <property type="evidence" value="ECO:0007669"/>
    <property type="project" value="TreeGrafter"/>
</dbReference>
<feature type="signal peptide" evidence="4">
    <location>
        <begin position="1"/>
        <end position="21"/>
    </location>
</feature>
<evidence type="ECO:0000256" key="3">
    <source>
        <dbReference type="ARBA" id="ARBA00023180"/>
    </source>
</evidence>
<evidence type="ECO:0000313" key="7">
    <source>
        <dbReference type="Proteomes" id="UP000291343"/>
    </source>
</evidence>
<feature type="chain" id="PRO_5019787906" description="DOMON domain-containing protein" evidence="4">
    <location>
        <begin position="22"/>
        <end position="646"/>
    </location>
</feature>
<keyword evidence="4" id="KW-0732">Signal</keyword>